<dbReference type="SUPFAM" id="SSF49899">
    <property type="entry name" value="Concanavalin A-like lectins/glucanases"/>
    <property type="match status" value="1"/>
</dbReference>
<dbReference type="PROSITE" id="PS50853">
    <property type="entry name" value="FN3"/>
    <property type="match status" value="2"/>
</dbReference>
<dbReference type="SUPFAM" id="SSF49265">
    <property type="entry name" value="Fibronectin type III"/>
    <property type="match status" value="1"/>
</dbReference>
<organism evidence="5 6">
    <name type="scientific">Frankia nepalensis</name>
    <dbReference type="NCBI Taxonomy" id="1836974"/>
    <lineage>
        <taxon>Bacteria</taxon>
        <taxon>Bacillati</taxon>
        <taxon>Actinomycetota</taxon>
        <taxon>Actinomycetes</taxon>
        <taxon>Frankiales</taxon>
        <taxon>Frankiaceae</taxon>
        <taxon>Frankia</taxon>
    </lineage>
</organism>
<dbReference type="InterPro" id="IPR013783">
    <property type="entry name" value="Ig-like_fold"/>
</dbReference>
<dbReference type="CDD" id="cd00063">
    <property type="entry name" value="FN3"/>
    <property type="match status" value="2"/>
</dbReference>
<evidence type="ECO:0000259" key="4">
    <source>
        <dbReference type="PROSITE" id="PS50853"/>
    </source>
</evidence>
<dbReference type="GO" id="GO:0005509">
    <property type="term" value="F:calcium ion binding"/>
    <property type="evidence" value="ECO:0007669"/>
    <property type="project" value="InterPro"/>
</dbReference>
<keyword evidence="2" id="KW-0624">Polysaccharide degradation</keyword>
<feature type="compositionally biased region" description="Polar residues" evidence="3">
    <location>
        <begin position="1927"/>
        <end position="1943"/>
    </location>
</feature>
<dbReference type="Pfam" id="PF05345">
    <property type="entry name" value="He_PIG"/>
    <property type="match status" value="3"/>
</dbReference>
<dbReference type="NCBIfam" id="TIGR01451">
    <property type="entry name" value="B_ant_repeat"/>
    <property type="match status" value="6"/>
</dbReference>
<dbReference type="RefSeq" id="WP_203004449.1">
    <property type="nucleotide sequence ID" value="NZ_JADWYU010000113.1"/>
</dbReference>
<keyword evidence="6" id="KW-1185">Reference proteome</keyword>
<proteinExistence type="predicted"/>
<feature type="domain" description="Fibronectin type-III" evidence="4">
    <location>
        <begin position="604"/>
        <end position="697"/>
    </location>
</feature>
<dbReference type="InterPro" id="IPR012291">
    <property type="entry name" value="CBM2_carb-bd_dom_sf"/>
</dbReference>
<dbReference type="Gene3D" id="2.60.40.10">
    <property type="entry name" value="Immunoglobulins"/>
    <property type="match status" value="10"/>
</dbReference>
<dbReference type="Gene3D" id="2.60.40.290">
    <property type="match status" value="3"/>
</dbReference>
<dbReference type="InterPro" id="IPR036116">
    <property type="entry name" value="FN3_sf"/>
</dbReference>
<feature type="region of interest" description="Disordered" evidence="3">
    <location>
        <begin position="1927"/>
        <end position="1948"/>
    </location>
</feature>
<evidence type="ECO:0000313" key="5">
    <source>
        <dbReference type="EMBL" id="MBL7629420.1"/>
    </source>
</evidence>
<gene>
    <name evidence="5" type="ORF">I7412_20065</name>
</gene>
<dbReference type="GO" id="GO:0030247">
    <property type="term" value="F:polysaccharide binding"/>
    <property type="evidence" value="ECO:0007669"/>
    <property type="project" value="InterPro"/>
</dbReference>
<dbReference type="Pfam" id="PF25549">
    <property type="entry name" value="DUF7927"/>
    <property type="match status" value="13"/>
</dbReference>
<feature type="domain" description="Fibronectin type-III" evidence="4">
    <location>
        <begin position="698"/>
        <end position="794"/>
    </location>
</feature>
<dbReference type="Gene3D" id="2.60.120.200">
    <property type="match status" value="1"/>
</dbReference>
<dbReference type="PANTHER" id="PTHR34819">
    <property type="entry name" value="LARGE CYSTEINE-RICH PERIPLASMIC PROTEIN OMCB"/>
    <property type="match status" value="1"/>
</dbReference>
<dbReference type="InterPro" id="IPR057687">
    <property type="entry name" value="DUF7927"/>
</dbReference>
<keyword evidence="2" id="KW-0119">Carbohydrate metabolism</keyword>
<accession>A0A937RFE9</accession>
<comment type="caution">
    <text evidence="5">The sequence shown here is derived from an EMBL/GenBank/DDBJ whole genome shotgun (WGS) entry which is preliminary data.</text>
</comment>
<evidence type="ECO:0000256" key="1">
    <source>
        <dbReference type="ARBA" id="ARBA00023295"/>
    </source>
</evidence>
<dbReference type="InterPro" id="IPR013320">
    <property type="entry name" value="ConA-like_dom_sf"/>
</dbReference>
<dbReference type="SMART" id="SM00060">
    <property type="entry name" value="FN3"/>
    <property type="match status" value="2"/>
</dbReference>
<dbReference type="InterPro" id="IPR051172">
    <property type="entry name" value="Chlamydia_OmcB"/>
</dbReference>
<dbReference type="InterPro" id="IPR003961">
    <property type="entry name" value="FN3_dom"/>
</dbReference>
<protein>
    <submittedName>
        <fullName evidence="5">DUF11 domain-containing protein</fullName>
    </submittedName>
</protein>
<reference evidence="5" key="1">
    <citation type="submission" date="2020-12" db="EMBL/GenBank/DDBJ databases">
        <title>Genomic characterization of non-nitrogen-fixing Frankia strains.</title>
        <authorList>
            <person name="Carlos-Shanley C."/>
            <person name="Guerra T."/>
            <person name="Hahn D."/>
        </authorList>
    </citation>
    <scope>NUCLEOTIDE SEQUENCE</scope>
    <source>
        <strain evidence="5">CN6</strain>
    </source>
</reference>
<dbReference type="SUPFAM" id="SSF49313">
    <property type="entry name" value="Cadherin-like"/>
    <property type="match status" value="3"/>
</dbReference>
<dbReference type="GO" id="GO:0004553">
    <property type="term" value="F:hydrolase activity, hydrolyzing O-glycosyl compounds"/>
    <property type="evidence" value="ECO:0007669"/>
    <property type="project" value="InterPro"/>
</dbReference>
<evidence type="ECO:0000313" key="6">
    <source>
        <dbReference type="Proteomes" id="UP000604475"/>
    </source>
</evidence>
<dbReference type="GO" id="GO:0000272">
    <property type="term" value="P:polysaccharide catabolic process"/>
    <property type="evidence" value="ECO:0007669"/>
    <property type="project" value="UniProtKB-KW"/>
</dbReference>
<keyword evidence="1" id="KW-0378">Hydrolase</keyword>
<dbReference type="InterPro" id="IPR047589">
    <property type="entry name" value="DUF11_rpt"/>
</dbReference>
<dbReference type="GO" id="GO:0016020">
    <property type="term" value="C:membrane"/>
    <property type="evidence" value="ECO:0007669"/>
    <property type="project" value="InterPro"/>
</dbReference>
<dbReference type="InterPro" id="IPR015919">
    <property type="entry name" value="Cadherin-like_sf"/>
</dbReference>
<sequence length="3136" mass="305438">MRDAGIRGAGILHSGMRGRGIRRPWFTNGTAVVVLAVLLSGSFSVIAPETARAAGTVLFNQPFKNSTANGTGAVSLPALPASASGSNFACLSAAGNTTSGPLLSCTTNTDSAGSGNLRLTNATTSKEGGVFGATSVPTSQGLGVTFNSYQYGGGGADGLTFVVAAVNPASPTAPTSIGQAGGSLGYSGTSSSAGLAYGYLGFGMDVYGNFSSSFYQGSGCTNPAYISTVSRVPGQVVVRGPGNGTVGYCAINSTATSTSSSALALRASTRAASVVPVEVVINPTSQTLVSDSGLSAAAGTYAFSFTPVGGTARTLRGSLPTVSTSLFPSSWLSSGGIPRQLAFGWVGSTGAVTDFHEIDNARVVTFNPVPQLTVAATSYNGSAPQPGDPVTYTVSAGVSASGAAEAVPVSVTQTLPAGVVPVGAFGTGWVCQPPSGQSITCTNSNGPFAAGTTLPPLTVVAVVTGSGVTPTLIQTATTTTSSSTDANPGLATTTTPGTVPAAPTGLAISPTSGTISGGNAATITGTNLGGATAILIGTTAEQRAGTAVVLLPCQSGPAAGCFTVNANGSLSISSMPARATATAVTVAVVTAGVAGTTSYTYTSVPGTPAAPTATAGVSSATVSWTAPPANGSPITGYVVTPYLNGVAQAPRSFDATATSRILTGLTPGGSYTFTVTAVNAVGTGAPSPVSNAVVPYALPAAPTITAVSAGSTSATLSWTAPAANGSPITGYVVTPFIGGVAQTPQTFSATATTQTLTGLQGGTTYTFQVAAINAAGTGPASAASAPVTVNVSPSLNLPAPPPGEVGAAYSDQLTVTGGTAPFTWSVSSGSLPAGLTLNPSTGLISGTPTSAGAFTFTVRVVDASGQAAAQSRTVTIAAAPVLTFPAPPAGEVGVAYSNQLTLSGGTAPYTWSVSAGSLPAGLSLDAATGLISGTPTAAGTASFVVRVVDAFGQSAQKSTSITIAAVPSLDGPPPPTGQVGVAYSTSFPVTGGTGPYTWAVTAGSPPAGLTLNPTTGVLSGTPSAPGGSPFTIQVTDAFGQTATRTVTVTIATGPITVVSAVDRSSVAPGGTVAYTLTATNTSGTPFAGVALTESLAGVLDDATYDGNASATAGAVAVTGTDLTWTGDLAAGASAVISFSVTARSPATGDKVLASAVTSPTLGTTCPAGGTDPRCASTVTVSTLTLTSASDVASTVPGGTVTYTYTATNDGQTPFQDATFTVPLADVLDDAAYAFNGQASAGGLSFTGDSLVWTGALAPGASATVTASFTVRSPAGGDGALRATLVSATQGSTCPAGGTVPACATVVPVLTPGLSITSTSDVSSTTPGGTVGFTVTITNTGQTPYTGATVVDSLARVLTDAVYNGDAIASTGALSYTAPNLTWTGDLAVGASATIMFSVTVNDPDNGDRVLINTVSSPVAGSTCPTGGNAPACSTTVPVLLPALTVTAAASPATVAPGGTVTYTVTVTNAGDTPYTGTSTVTSLAGLLDDAVYNADAAATSGTVTYTAPNLTWTGDLAVGAAATITFSATAANPVAGDAVATTTTASTATGTNCPAGSADPRCSTEVPISALVLEQHYTGSTTTPGAVVRLNATFTNVGKTPYTGITVRSSTLRTIDDAIPNGDQVASSGTLILGPSEITWTGDIPVGGVVTITGTLTIRNPDPGDRTLTGTLVSTAPGNNCPAGGTDPRCTSLMNVLLPGLTLSRSTDVATTVPGGTVGYTVTISNTGQTPYTEVTVVDQLGGVLDDAVYNADAAATAGTVGVAGSALTWTGDVAVGATVTITFSVTARDPDPGDKLMTDSLVSTAVGGNCPPASLDAACAGTVAVLTPALTLVQTPDPTVAVPGQVIAYTVTATNSGQTQYPAATFTQSLAGLLDDAVYNADAAASSGSVSISGQDLTWTGGLAPGDTATVTFSVTVNNPDTGDRSLSSVLNSPTAGSNCPSGGTDPRCASTVTVESSALLTIRTESSAPTTIPGGTVTYTVTVTNGGLTPYSGAAFTADLTDVLGDATYNGDATADLGTVGYTAPTLSWSGTVPAGGTATITYSVTEFGGIGAGDRILVTTVASPSAGSNCPPGGTDSRCTTTVTTSELTLALTADTATATPGQVVQFTGTMTNTGTAPYIGVDVGVQVGGLIDDAASFGGQTASSGTFAFGPTGLVWTGNIGVGETVTVTGSARISDPVSGDGLLAMALFTDAPGSNCPPGSADPACSASVPVLVPGLTIVKTADRTFTTPGGTVGYTITVTNTGQTPYTGAVVTDPFGGRLDDADYNGDAIATAGTLSFANQALTWTGDLAVGAAAVITYTLTVHSPSVGDKLLVNSVSSTDAGSTCPPASGNPACTASVLILTPALTITRATSAPSAVPGATVTFTLELANTGQLPFPGAVVADSLAGVLDDATYNGDAAATAGTVGVTGPALTWTGDLAVGATVTITYSATVDTPDSGDHLLTATASSAVAGSNCAAGGTDPRCSVTVPVAELTIVTTPSASAVAPGDVLQFVTTITNTGAVPYQGATVTATLAGGLDDATYNGDAVTTSGALQFDVDSLTWTGDLPVGQSAVISASLTVNQPDTGDRIIRISVVSPTPGSSCPDGTTNPACSATVTVLTPGLTITTTANVSTITPGGTVGFTVVVTNTGETPYTGLVVQDDLAQVVNDATFNNDAVASSGAVGYAEPLLTWTGDLAPGASATITFSVTVDAPYQGDRTLRNVVRSSAFGGSCAGGPADPAGCAAVVTVLLPALTITKTADTGGGGAGGADGQTVVAGGPIAYTVTVANTGEAPYTGASFTDDLAGVLDDAAYNADAAADVGAVSFAGQALTWTGDLAVGAVATVTYSVTTALPGGGDHTAINQIASATAGANCATGGAPSPCATTTTILVPGLTIGMTADQSSAVVGSTVRYTITATNTGQSPYTGVVITDDLSSVLGNATYNADATASAGALAYTAPALIWTGDLPIGAGVVITFTATVSPAAPGGATLVNRVSSTAPGSTCTGQGVEPGCVATTAVEEQFLTLTDLTPTFTLAGEPNSTVSRDDAVTMTVTTNSATGYTVSVQAGEPVLSPNAAGNSGTIPVDRLSVRGTGSGAFQPLSDSAAVTVHDQDQPSAPGGDAISNDYAIDVPYVPSDVYSGTLDYVAATQ</sequence>
<name>A0A937RFE9_9ACTN</name>
<evidence type="ECO:0000256" key="3">
    <source>
        <dbReference type="SAM" id="MobiDB-lite"/>
    </source>
</evidence>
<dbReference type="PANTHER" id="PTHR34819:SF3">
    <property type="entry name" value="CELL SURFACE PROTEIN"/>
    <property type="match status" value="1"/>
</dbReference>
<dbReference type="Pfam" id="PF00041">
    <property type="entry name" value="fn3"/>
    <property type="match status" value="2"/>
</dbReference>
<dbReference type="Proteomes" id="UP000604475">
    <property type="component" value="Unassembled WGS sequence"/>
</dbReference>
<feature type="region of interest" description="Disordered" evidence="3">
    <location>
        <begin position="478"/>
        <end position="500"/>
    </location>
</feature>
<dbReference type="PRINTS" id="PR00014">
    <property type="entry name" value="FNTYPEIII"/>
</dbReference>
<dbReference type="EMBL" id="JAEACQ010000228">
    <property type="protein sequence ID" value="MBL7629420.1"/>
    <property type="molecule type" value="Genomic_DNA"/>
</dbReference>
<keyword evidence="1" id="KW-0326">Glycosidase</keyword>
<evidence type="ECO:0000256" key="2">
    <source>
        <dbReference type="ARBA" id="ARBA00023326"/>
    </source>
</evidence>